<dbReference type="Gene3D" id="3.90.226.10">
    <property type="entry name" value="2-enoyl-CoA Hydratase, Chain A, domain 1"/>
    <property type="match status" value="1"/>
</dbReference>
<reference evidence="2 3" key="1">
    <citation type="submission" date="2024-09" db="EMBL/GenBank/DDBJ databases">
        <authorList>
            <person name="Sun Q."/>
            <person name="Mori K."/>
        </authorList>
    </citation>
    <scope>NUCLEOTIDE SEQUENCE [LARGE SCALE GENOMIC DNA]</scope>
    <source>
        <strain evidence="2 3">NCAIM B.02415</strain>
    </source>
</reference>
<proteinExistence type="predicted"/>
<keyword evidence="3" id="KW-1185">Reference proteome</keyword>
<dbReference type="Proteomes" id="UP001589828">
    <property type="component" value="Unassembled WGS sequence"/>
</dbReference>
<dbReference type="PANTHER" id="PTHR32060">
    <property type="entry name" value="TAIL-SPECIFIC PROTEASE"/>
    <property type="match status" value="1"/>
</dbReference>
<dbReference type="PANTHER" id="PTHR32060:SF22">
    <property type="entry name" value="CARBOXYL-TERMINAL-PROCESSING PEPTIDASE 3, CHLOROPLASTIC"/>
    <property type="match status" value="1"/>
</dbReference>
<dbReference type="EMBL" id="JBHLTS010000022">
    <property type="protein sequence ID" value="MFC0515088.1"/>
    <property type="molecule type" value="Genomic_DNA"/>
</dbReference>
<dbReference type="InterPro" id="IPR041126">
    <property type="entry name" value="CPAF_PDZ"/>
</dbReference>
<evidence type="ECO:0000313" key="2">
    <source>
        <dbReference type="EMBL" id="MFC0515088.1"/>
    </source>
</evidence>
<gene>
    <name evidence="2" type="ORF">ACFFGT_12795</name>
</gene>
<protein>
    <submittedName>
        <fullName evidence="2">S41 family peptidase</fullName>
    </submittedName>
</protein>
<dbReference type="InterPro" id="IPR005151">
    <property type="entry name" value="Tail-specific_protease"/>
</dbReference>
<dbReference type="RefSeq" id="WP_377022929.1">
    <property type="nucleotide sequence ID" value="NZ_JBHLTS010000022.1"/>
</dbReference>
<dbReference type="SMART" id="SM00245">
    <property type="entry name" value="TSPc"/>
    <property type="match status" value="1"/>
</dbReference>
<dbReference type="Pfam" id="PF17816">
    <property type="entry name" value="PDZ_4"/>
    <property type="match status" value="1"/>
</dbReference>
<dbReference type="SUPFAM" id="SSF52096">
    <property type="entry name" value="ClpP/crotonase"/>
    <property type="match status" value="1"/>
</dbReference>
<dbReference type="Pfam" id="PF03572">
    <property type="entry name" value="Peptidase_S41"/>
    <property type="match status" value="1"/>
</dbReference>
<feature type="domain" description="Tail specific protease" evidence="1">
    <location>
        <begin position="218"/>
        <end position="466"/>
    </location>
</feature>
<sequence>MLNSIKKIMLTLLLLAKTFCGNCQNEQLTYSPKQLQEDYSIFRKALETTYPSLYRFTDSLIMSKYLDDNFKSLNQPESGADFYKLIATSCARVNDEHLIATPSKDYYRSLENTHHYLPFSLKIIDRRFYVLTTAQSNSTMPVGSEIISINGRPIEEILNTLLSAIPSDGYIQTFNIRHLEDYSMTEEENLFDLNYPIFIEDTDSYRIEFIDVADQSKKKMITIAGLDYKSYKKFFYSRTKLEAPLAFRYLKKDVAYLRISSFLKWHRARFKQDFYTLYDSVFKELNVRHTKNLILDLRNNEGGDGTGEKLLTYLLTKPYKHFESVEVKFVGYAPVADYLENGKEPFFADSLVYQTNTGIYSLKNKYMPLLDEQQPDINHYKGKLYVLINGASGSMASVVANFLKGNKRAIFIGEESGGTMEGNTSHQSARLVLPNTKIRIAIPLLKTTNAVAFTKGRGVYPDYDVSPKMDDILKGIDTELDFTLGLILSKK</sequence>
<dbReference type="Gene3D" id="2.30.42.10">
    <property type="match status" value="1"/>
</dbReference>
<dbReference type="InterPro" id="IPR036034">
    <property type="entry name" value="PDZ_sf"/>
</dbReference>
<accession>A0ABV6L6J1</accession>
<evidence type="ECO:0000313" key="3">
    <source>
        <dbReference type="Proteomes" id="UP001589828"/>
    </source>
</evidence>
<dbReference type="InterPro" id="IPR029045">
    <property type="entry name" value="ClpP/crotonase-like_dom_sf"/>
</dbReference>
<comment type="caution">
    <text evidence="2">The sequence shown here is derived from an EMBL/GenBank/DDBJ whole genome shotgun (WGS) entry which is preliminary data.</text>
</comment>
<name>A0ABV6L6J1_9SPHI</name>
<evidence type="ECO:0000259" key="1">
    <source>
        <dbReference type="SMART" id="SM00245"/>
    </source>
</evidence>
<organism evidence="2 3">
    <name type="scientific">Mucilaginibacter angelicae</name>
    <dbReference type="NCBI Taxonomy" id="869718"/>
    <lineage>
        <taxon>Bacteria</taxon>
        <taxon>Pseudomonadati</taxon>
        <taxon>Bacteroidota</taxon>
        <taxon>Sphingobacteriia</taxon>
        <taxon>Sphingobacteriales</taxon>
        <taxon>Sphingobacteriaceae</taxon>
        <taxon>Mucilaginibacter</taxon>
    </lineage>
</organism>